<reference evidence="1 2" key="1">
    <citation type="journal article" date="2008" name="PLoS Genet.">
        <title>Complete genome sequence of the complex carbohydrate-degrading marine bacterium, Saccharophagus degradans strain 2-40 T.</title>
        <authorList>
            <person name="Weiner R.M."/>
            <person name="Taylor L.E.II."/>
            <person name="Henrissat B."/>
            <person name="Hauser L."/>
            <person name="Land M."/>
            <person name="Coutinho P.M."/>
            <person name="Rancurel C."/>
            <person name="Saunders E.H."/>
            <person name="Longmire A.G."/>
            <person name="Zhang H."/>
            <person name="Bayer E.A."/>
            <person name="Gilbert H.J."/>
            <person name="Larimer F."/>
            <person name="Zhulin I.B."/>
            <person name="Ekborg N.A."/>
            <person name="Lamed R."/>
            <person name="Richardson P.M."/>
            <person name="Borovok I."/>
            <person name="Hutcheson S."/>
        </authorList>
    </citation>
    <scope>NUCLEOTIDE SEQUENCE [LARGE SCALE GENOMIC DNA]</scope>
    <source>
        <strain evidence="2">2-40 / ATCC 43961 / DSM 17024</strain>
    </source>
</reference>
<dbReference type="AlphaFoldDB" id="Q21I91"/>
<dbReference type="KEGG" id="sde:Sde_2328"/>
<dbReference type="RefSeq" id="WP_011468806.1">
    <property type="nucleotide sequence ID" value="NC_007912.1"/>
</dbReference>
<keyword evidence="2" id="KW-1185">Reference proteome</keyword>
<dbReference type="HOGENOM" id="CLU_2095088_0_0_6"/>
<name>Q21I91_SACD2</name>
<accession>Q21I91</accession>
<evidence type="ECO:0000313" key="1">
    <source>
        <dbReference type="EMBL" id="ABD81588.1"/>
    </source>
</evidence>
<sequence length="116" mass="13382">MTENDEGMFSPADYAQAHFELNGAEMDESTKSLFKEYQWSHGDFHVTSEYAPENEETRIYYIVTLNGNEFMRCRHESAITSIFDIIDQNKLLSERCAELEAKLGKNKKGLLSKLFS</sequence>
<gene>
    <name evidence="1" type="ordered locus">Sde_2328</name>
</gene>
<protein>
    <submittedName>
        <fullName evidence="1">Uncharacterized protein</fullName>
    </submittedName>
</protein>
<proteinExistence type="predicted"/>
<dbReference type="Proteomes" id="UP000001947">
    <property type="component" value="Chromosome"/>
</dbReference>
<dbReference type="EMBL" id="CP000282">
    <property type="protein sequence ID" value="ABD81588.1"/>
    <property type="molecule type" value="Genomic_DNA"/>
</dbReference>
<organism evidence="1 2">
    <name type="scientific">Saccharophagus degradans (strain 2-40 / ATCC 43961 / DSM 17024)</name>
    <dbReference type="NCBI Taxonomy" id="203122"/>
    <lineage>
        <taxon>Bacteria</taxon>
        <taxon>Pseudomonadati</taxon>
        <taxon>Pseudomonadota</taxon>
        <taxon>Gammaproteobacteria</taxon>
        <taxon>Cellvibrionales</taxon>
        <taxon>Cellvibrionaceae</taxon>
        <taxon>Saccharophagus</taxon>
    </lineage>
</organism>
<dbReference type="GeneID" id="98613991"/>
<dbReference type="STRING" id="203122.Sde_2328"/>
<evidence type="ECO:0000313" key="2">
    <source>
        <dbReference type="Proteomes" id="UP000001947"/>
    </source>
</evidence>